<dbReference type="EMBL" id="SRLD01000001">
    <property type="protein sequence ID" value="TGE20023.1"/>
    <property type="molecule type" value="Genomic_DNA"/>
</dbReference>
<dbReference type="SUPFAM" id="SSF82771">
    <property type="entry name" value="GIY-YIG endonuclease"/>
    <property type="match status" value="1"/>
</dbReference>
<dbReference type="InterPro" id="IPR035901">
    <property type="entry name" value="GIY-YIG_endonuc_sf"/>
</dbReference>
<dbReference type="SMART" id="SM00465">
    <property type="entry name" value="GIYc"/>
    <property type="match status" value="1"/>
</dbReference>
<organism evidence="3 4">
    <name type="scientific">Hymenobacter elongatus</name>
    <dbReference type="NCBI Taxonomy" id="877208"/>
    <lineage>
        <taxon>Bacteria</taxon>
        <taxon>Pseudomonadati</taxon>
        <taxon>Bacteroidota</taxon>
        <taxon>Cytophagia</taxon>
        <taxon>Cytophagales</taxon>
        <taxon>Hymenobacteraceae</taxon>
        <taxon>Hymenobacter</taxon>
    </lineage>
</organism>
<reference evidence="3 4" key="1">
    <citation type="submission" date="2019-04" db="EMBL/GenBank/DDBJ databases">
        <authorList>
            <person name="Feng G."/>
            <person name="Zhang J."/>
            <person name="Zhu H."/>
        </authorList>
    </citation>
    <scope>NUCLEOTIDE SEQUENCE [LARGE SCALE GENOMIC DNA]</scope>
    <source>
        <strain evidence="3 4">JCM 17223</strain>
    </source>
</reference>
<dbReference type="PANTHER" id="PTHR34477:SF5">
    <property type="entry name" value="BSL5627 PROTEIN"/>
    <property type="match status" value="1"/>
</dbReference>
<dbReference type="RefSeq" id="WP_135495683.1">
    <property type="nucleotide sequence ID" value="NZ_SRLD01000001.1"/>
</dbReference>
<dbReference type="CDD" id="cd10448">
    <property type="entry name" value="GIY-YIG_unchar_3"/>
    <property type="match status" value="1"/>
</dbReference>
<dbReference type="PROSITE" id="PS50164">
    <property type="entry name" value="GIY_YIG"/>
    <property type="match status" value="1"/>
</dbReference>
<proteinExistence type="inferred from homology"/>
<comment type="similarity">
    <text evidence="1">Belongs to the UPF0213 family.</text>
</comment>
<feature type="domain" description="GIY-YIG" evidence="2">
    <location>
        <begin position="4"/>
        <end position="82"/>
    </location>
</feature>
<dbReference type="Gene3D" id="3.40.1440.10">
    <property type="entry name" value="GIY-YIG endonuclease"/>
    <property type="match status" value="1"/>
</dbReference>
<evidence type="ECO:0000313" key="3">
    <source>
        <dbReference type="EMBL" id="TGE20023.1"/>
    </source>
</evidence>
<sequence length="104" mass="12639">MRAHKYFVYIVTNPTKTVLYTGITNDLETRLHQHCENRDLPTTFAGRYHCYLLLYFEHYREVEQAIAREKEIKGWTRLKKEALVRQFNPEWQIIDPQLWQPAEE</sequence>
<evidence type="ECO:0000313" key="4">
    <source>
        <dbReference type="Proteomes" id="UP000297739"/>
    </source>
</evidence>
<dbReference type="PANTHER" id="PTHR34477">
    <property type="entry name" value="UPF0213 PROTEIN YHBQ"/>
    <property type="match status" value="1"/>
</dbReference>
<dbReference type="Proteomes" id="UP000297739">
    <property type="component" value="Unassembled WGS sequence"/>
</dbReference>
<dbReference type="Pfam" id="PF01541">
    <property type="entry name" value="GIY-YIG"/>
    <property type="match status" value="1"/>
</dbReference>
<dbReference type="InterPro" id="IPR000305">
    <property type="entry name" value="GIY-YIG_endonuc"/>
</dbReference>
<name>A0A4Z0PT32_9BACT</name>
<gene>
    <name evidence="3" type="ORF">E5J99_00195</name>
</gene>
<dbReference type="InterPro" id="IPR050190">
    <property type="entry name" value="UPF0213_domain"/>
</dbReference>
<keyword evidence="4" id="KW-1185">Reference proteome</keyword>
<comment type="caution">
    <text evidence="3">The sequence shown here is derived from an EMBL/GenBank/DDBJ whole genome shotgun (WGS) entry which is preliminary data.</text>
</comment>
<dbReference type="AlphaFoldDB" id="A0A4Z0PT32"/>
<accession>A0A4Z0PT32</accession>
<protein>
    <submittedName>
        <fullName evidence="3">GIY-YIG nuclease family protein</fullName>
    </submittedName>
</protein>
<evidence type="ECO:0000256" key="1">
    <source>
        <dbReference type="ARBA" id="ARBA00007435"/>
    </source>
</evidence>
<evidence type="ECO:0000259" key="2">
    <source>
        <dbReference type="PROSITE" id="PS50164"/>
    </source>
</evidence>
<dbReference type="OrthoDB" id="1495241at2"/>